<organism evidence="1">
    <name type="scientific">Cladocopium goreaui</name>
    <dbReference type="NCBI Taxonomy" id="2562237"/>
    <lineage>
        <taxon>Eukaryota</taxon>
        <taxon>Sar</taxon>
        <taxon>Alveolata</taxon>
        <taxon>Dinophyceae</taxon>
        <taxon>Suessiales</taxon>
        <taxon>Symbiodiniaceae</taxon>
        <taxon>Cladocopium</taxon>
    </lineage>
</organism>
<keyword evidence="3" id="KW-1185">Reference proteome</keyword>
<reference evidence="2 3" key="2">
    <citation type="submission" date="2024-05" db="EMBL/GenBank/DDBJ databases">
        <authorList>
            <person name="Chen Y."/>
            <person name="Shah S."/>
            <person name="Dougan E. K."/>
            <person name="Thang M."/>
            <person name="Chan C."/>
        </authorList>
    </citation>
    <scope>NUCLEOTIDE SEQUENCE [LARGE SCALE GENOMIC DNA]</scope>
</reference>
<name>A0A9P1DFX3_9DINO</name>
<evidence type="ECO:0000313" key="2">
    <source>
        <dbReference type="EMBL" id="CAL4796665.1"/>
    </source>
</evidence>
<dbReference type="Proteomes" id="UP001152797">
    <property type="component" value="Unassembled WGS sequence"/>
</dbReference>
<dbReference type="EMBL" id="CAMXCT030004502">
    <property type="protein sequence ID" value="CAL4796665.1"/>
    <property type="molecule type" value="Genomic_DNA"/>
</dbReference>
<evidence type="ECO:0000313" key="1">
    <source>
        <dbReference type="EMBL" id="CAI4009353.1"/>
    </source>
</evidence>
<evidence type="ECO:0000313" key="3">
    <source>
        <dbReference type="Proteomes" id="UP001152797"/>
    </source>
</evidence>
<dbReference type="Gene3D" id="1.25.40.10">
    <property type="entry name" value="Tetratricopeptide repeat domain"/>
    <property type="match status" value="1"/>
</dbReference>
<proteinExistence type="predicted"/>
<accession>A0A9P1DFX3</accession>
<dbReference type="InterPro" id="IPR011990">
    <property type="entry name" value="TPR-like_helical_dom_sf"/>
</dbReference>
<reference evidence="1" key="1">
    <citation type="submission" date="2022-10" db="EMBL/GenBank/DDBJ databases">
        <authorList>
            <person name="Chen Y."/>
            <person name="Dougan E. K."/>
            <person name="Chan C."/>
            <person name="Rhodes N."/>
            <person name="Thang M."/>
        </authorList>
    </citation>
    <scope>NUCLEOTIDE SEQUENCE</scope>
</reference>
<gene>
    <name evidence="1" type="ORF">C1SCF055_LOCUS34720</name>
</gene>
<protein>
    <submittedName>
        <fullName evidence="2">Pentatricopeptide repeat-containing protein, chloroplastic</fullName>
    </submittedName>
</protein>
<comment type="caution">
    <text evidence="1">The sequence shown here is derived from an EMBL/GenBank/DDBJ whole genome shotgun (WGS) entry which is preliminary data.</text>
</comment>
<dbReference type="EMBL" id="CAMXCT010004502">
    <property type="protein sequence ID" value="CAI4009353.1"/>
    <property type="molecule type" value="Genomic_DNA"/>
</dbReference>
<dbReference type="OrthoDB" id="185373at2759"/>
<dbReference type="AlphaFoldDB" id="A0A9P1DFX3"/>
<dbReference type="EMBL" id="CAMXCT020004502">
    <property type="protein sequence ID" value="CAL1162728.1"/>
    <property type="molecule type" value="Genomic_DNA"/>
</dbReference>
<sequence>MLRDQIAVGSVLTTLAKGARWQLALALIKDVKASSLQPDTVSIQLVVQSCEKASLWGAAVELMSRQVESVSSVMKAAQQALCWQVASQMLQLMKDSDIRADVVCYNCLMGPPPRQWPYVLMILAGLRVKAVRSTDYSLSSAVSALEAASNWSVALTLMCRQMSLPSFNALLSGCTWRLTMQLLDEFPTLRAACLIFGR</sequence>